<dbReference type="AlphaFoldDB" id="A0AAD3DJ39"/>
<accession>A0AAD3DJ39</accession>
<protein>
    <submittedName>
        <fullName evidence="1">Uncharacterized protein</fullName>
    </submittedName>
</protein>
<dbReference type="Proteomes" id="UP001054857">
    <property type="component" value="Unassembled WGS sequence"/>
</dbReference>
<keyword evidence="2" id="KW-1185">Reference proteome</keyword>
<proteinExistence type="predicted"/>
<evidence type="ECO:0000313" key="2">
    <source>
        <dbReference type="Proteomes" id="UP001054857"/>
    </source>
</evidence>
<organism evidence="1 2">
    <name type="scientific">Astrephomene gubernaculifera</name>
    <dbReference type="NCBI Taxonomy" id="47775"/>
    <lineage>
        <taxon>Eukaryota</taxon>
        <taxon>Viridiplantae</taxon>
        <taxon>Chlorophyta</taxon>
        <taxon>core chlorophytes</taxon>
        <taxon>Chlorophyceae</taxon>
        <taxon>CS clade</taxon>
        <taxon>Chlamydomonadales</taxon>
        <taxon>Astrephomenaceae</taxon>
        <taxon>Astrephomene</taxon>
    </lineage>
</organism>
<evidence type="ECO:0000313" key="1">
    <source>
        <dbReference type="EMBL" id="GFR41352.1"/>
    </source>
</evidence>
<name>A0AAD3DJ39_9CHLO</name>
<sequence length="172" mass="18304">MSKQKRLLQAAVRVFQIARRGSTVATPLEKSTNTANRLIYRKCGIPNAVQLGHTSTDQPSAGGSMDRPQLKASAVWPGHYTVSQALAKLPCRGNIVEICSPGRLCADVAAQLALTEARSGSVLWLAVGASAAEGPGSSPCLPKVPVRQPASPYPYPSSRTTHPLLFYKPPYP</sequence>
<comment type="caution">
    <text evidence="1">The sequence shown here is derived from an EMBL/GenBank/DDBJ whole genome shotgun (WGS) entry which is preliminary data.</text>
</comment>
<gene>
    <name evidence="1" type="ORF">Agub_g1966</name>
</gene>
<reference evidence="1 2" key="1">
    <citation type="journal article" date="2021" name="Sci. Rep.">
        <title>Genome sequencing of the multicellular alga Astrephomene provides insights into convergent evolution of germ-soma differentiation.</title>
        <authorList>
            <person name="Yamashita S."/>
            <person name="Yamamoto K."/>
            <person name="Matsuzaki R."/>
            <person name="Suzuki S."/>
            <person name="Yamaguchi H."/>
            <person name="Hirooka S."/>
            <person name="Minakuchi Y."/>
            <person name="Miyagishima S."/>
            <person name="Kawachi M."/>
            <person name="Toyoda A."/>
            <person name="Nozaki H."/>
        </authorList>
    </citation>
    <scope>NUCLEOTIDE SEQUENCE [LARGE SCALE GENOMIC DNA]</scope>
    <source>
        <strain evidence="1 2">NIES-4017</strain>
    </source>
</reference>
<dbReference type="EMBL" id="BMAR01000001">
    <property type="protein sequence ID" value="GFR41352.1"/>
    <property type="molecule type" value="Genomic_DNA"/>
</dbReference>